<reference evidence="1" key="1">
    <citation type="submission" date="2018-02" db="EMBL/GenBank/DDBJ databases">
        <title>Rhizophora mucronata_Transcriptome.</title>
        <authorList>
            <person name="Meera S.P."/>
            <person name="Sreeshan A."/>
            <person name="Augustine A."/>
        </authorList>
    </citation>
    <scope>NUCLEOTIDE SEQUENCE</scope>
    <source>
        <tissue evidence="1">Leaf</tissue>
    </source>
</reference>
<protein>
    <submittedName>
        <fullName evidence="1">Uncharacterized protein</fullName>
    </submittedName>
</protein>
<organism evidence="1">
    <name type="scientific">Rhizophora mucronata</name>
    <name type="common">Asiatic mangrove</name>
    <dbReference type="NCBI Taxonomy" id="61149"/>
    <lineage>
        <taxon>Eukaryota</taxon>
        <taxon>Viridiplantae</taxon>
        <taxon>Streptophyta</taxon>
        <taxon>Embryophyta</taxon>
        <taxon>Tracheophyta</taxon>
        <taxon>Spermatophyta</taxon>
        <taxon>Magnoliopsida</taxon>
        <taxon>eudicotyledons</taxon>
        <taxon>Gunneridae</taxon>
        <taxon>Pentapetalae</taxon>
        <taxon>rosids</taxon>
        <taxon>fabids</taxon>
        <taxon>Malpighiales</taxon>
        <taxon>Rhizophoraceae</taxon>
        <taxon>Rhizophora</taxon>
    </lineage>
</organism>
<evidence type="ECO:0000313" key="1">
    <source>
        <dbReference type="EMBL" id="MBX47066.1"/>
    </source>
</evidence>
<accession>A0A2P2NX13</accession>
<name>A0A2P2NX13_RHIMU</name>
<proteinExistence type="predicted"/>
<dbReference type="EMBL" id="GGEC01066582">
    <property type="protein sequence ID" value="MBX47066.1"/>
    <property type="molecule type" value="Transcribed_RNA"/>
</dbReference>
<dbReference type="AlphaFoldDB" id="A0A2P2NX13"/>
<sequence>MSYILFLSFLFALHPSLLVSRDCL</sequence>